<dbReference type="Pfam" id="PF23552">
    <property type="entry name" value="ParB_C"/>
    <property type="match status" value="1"/>
</dbReference>
<dbReference type="Proteomes" id="UP000197065">
    <property type="component" value="Unassembled WGS sequence"/>
</dbReference>
<name>A0A212R9P0_9PROT</name>
<dbReference type="SUPFAM" id="SSF109709">
    <property type="entry name" value="KorB DNA-binding domain-like"/>
    <property type="match status" value="1"/>
</dbReference>
<sequence>MTGATPPRRRLGMGLSALLGGETETSQAELRGDAAALGLKRLPIEMLQPSPYQPRRHFDPDELESLAVSIREKGILQPIVVRARREGAGYEIVAGERRWRAAQLAGVHDLPALVRDLSDRDVLELALIENVQRADLNALEEARAYRRLMQEFGYTQDELGRVVGKSRPHIANTMRLLALPDAIQDLVIGGRLTAGHARALLGHPAALALASRVIEEQLSVRATEDLVRVAERNLNRGAKSRPDPDPDVTALENRLRSRLGVVAAIRPKKNGGTLVLSYSNNEQLDDLLGRLLSGG</sequence>
<keyword evidence="3 6" id="KW-0238">DNA-binding</keyword>
<evidence type="ECO:0000256" key="3">
    <source>
        <dbReference type="ARBA" id="ARBA00023125"/>
    </source>
</evidence>
<accession>A0A212R9P0</accession>
<dbReference type="Pfam" id="PF17762">
    <property type="entry name" value="HTH_ParB"/>
    <property type="match status" value="1"/>
</dbReference>
<dbReference type="InterPro" id="IPR041468">
    <property type="entry name" value="HTH_ParB/Spo0J"/>
</dbReference>
<dbReference type="AlphaFoldDB" id="A0A212R9P0"/>
<proteinExistence type="inferred from homology"/>
<evidence type="ECO:0000313" key="7">
    <source>
        <dbReference type="Proteomes" id="UP000197065"/>
    </source>
</evidence>
<protein>
    <submittedName>
        <fullName evidence="6">Chromosome segregation DNA-binding protein</fullName>
    </submittedName>
</protein>
<evidence type="ECO:0000259" key="5">
    <source>
        <dbReference type="SMART" id="SM00470"/>
    </source>
</evidence>
<dbReference type="InterPro" id="IPR057240">
    <property type="entry name" value="ParB_dimer_C"/>
</dbReference>
<dbReference type="SUPFAM" id="SSF110849">
    <property type="entry name" value="ParB/Sulfiredoxin"/>
    <property type="match status" value="1"/>
</dbReference>
<dbReference type="SMART" id="SM00470">
    <property type="entry name" value="ParB"/>
    <property type="match status" value="1"/>
</dbReference>
<dbReference type="Gene3D" id="1.10.10.2830">
    <property type="match status" value="1"/>
</dbReference>
<comment type="function">
    <text evidence="4">Involved in chromosome partition. Localize to both poles of the predivisional cell following completion of DNA replication. Binds to the DNA origin of replication.</text>
</comment>
<reference evidence="6 7" key="1">
    <citation type="submission" date="2017-06" db="EMBL/GenBank/DDBJ databases">
        <authorList>
            <person name="Kim H.J."/>
            <person name="Triplett B.A."/>
        </authorList>
    </citation>
    <scope>NUCLEOTIDE SEQUENCE [LARGE SCALE GENOMIC DNA]</scope>
    <source>
        <strain evidence="6 7">B29T1</strain>
    </source>
</reference>
<dbReference type="GO" id="GO:0045881">
    <property type="term" value="P:positive regulation of sporulation resulting in formation of a cellular spore"/>
    <property type="evidence" value="ECO:0007669"/>
    <property type="project" value="TreeGrafter"/>
</dbReference>
<evidence type="ECO:0000256" key="4">
    <source>
        <dbReference type="ARBA" id="ARBA00025472"/>
    </source>
</evidence>
<dbReference type="InterPro" id="IPR004437">
    <property type="entry name" value="ParB/RepB/Spo0J"/>
</dbReference>
<dbReference type="RefSeq" id="WP_088561521.1">
    <property type="nucleotide sequence ID" value="NZ_FYEH01000006.1"/>
</dbReference>
<dbReference type="PANTHER" id="PTHR33375">
    <property type="entry name" value="CHROMOSOME-PARTITIONING PROTEIN PARB-RELATED"/>
    <property type="match status" value="1"/>
</dbReference>
<dbReference type="OrthoDB" id="9802051at2"/>
<evidence type="ECO:0000256" key="2">
    <source>
        <dbReference type="ARBA" id="ARBA00022829"/>
    </source>
</evidence>
<evidence type="ECO:0000256" key="1">
    <source>
        <dbReference type="ARBA" id="ARBA00006295"/>
    </source>
</evidence>
<comment type="similarity">
    <text evidence="1">Belongs to the ParB family.</text>
</comment>
<dbReference type="GO" id="GO:0007059">
    <property type="term" value="P:chromosome segregation"/>
    <property type="evidence" value="ECO:0007669"/>
    <property type="project" value="UniProtKB-KW"/>
</dbReference>
<evidence type="ECO:0000313" key="6">
    <source>
        <dbReference type="EMBL" id="SNB68725.1"/>
    </source>
</evidence>
<dbReference type="Gene3D" id="3.90.1530.30">
    <property type="match status" value="1"/>
</dbReference>
<dbReference type="InterPro" id="IPR036086">
    <property type="entry name" value="ParB/Sulfiredoxin_sf"/>
</dbReference>
<dbReference type="GO" id="GO:0005694">
    <property type="term" value="C:chromosome"/>
    <property type="evidence" value="ECO:0007669"/>
    <property type="project" value="TreeGrafter"/>
</dbReference>
<feature type="domain" description="ParB-like N-terminal" evidence="5">
    <location>
        <begin position="40"/>
        <end position="131"/>
    </location>
</feature>
<dbReference type="FunFam" id="3.90.1530.30:FF:000001">
    <property type="entry name" value="Chromosome partitioning protein ParB"/>
    <property type="match status" value="1"/>
</dbReference>
<dbReference type="NCBIfam" id="TIGR00180">
    <property type="entry name" value="parB_part"/>
    <property type="match status" value="1"/>
</dbReference>
<dbReference type="InterPro" id="IPR050336">
    <property type="entry name" value="Chromosome_partition/occlusion"/>
</dbReference>
<dbReference type="PANTHER" id="PTHR33375:SF1">
    <property type="entry name" value="CHROMOSOME-PARTITIONING PROTEIN PARB-RELATED"/>
    <property type="match status" value="1"/>
</dbReference>
<dbReference type="InterPro" id="IPR003115">
    <property type="entry name" value="ParB_N"/>
</dbReference>
<gene>
    <name evidence="6" type="ORF">SAMN07250955_106233</name>
</gene>
<keyword evidence="2" id="KW-0159">Chromosome partition</keyword>
<dbReference type="Pfam" id="PF02195">
    <property type="entry name" value="ParB_N"/>
    <property type="match status" value="1"/>
</dbReference>
<dbReference type="GO" id="GO:0003677">
    <property type="term" value="F:DNA binding"/>
    <property type="evidence" value="ECO:0007669"/>
    <property type="project" value="UniProtKB-KW"/>
</dbReference>
<dbReference type="CDD" id="cd16393">
    <property type="entry name" value="SPO0J_N"/>
    <property type="match status" value="1"/>
</dbReference>
<dbReference type="EMBL" id="FYEH01000006">
    <property type="protein sequence ID" value="SNB68725.1"/>
    <property type="molecule type" value="Genomic_DNA"/>
</dbReference>
<organism evidence="6 7">
    <name type="scientific">Arboricoccus pini</name>
    <dbReference type="NCBI Taxonomy" id="1963835"/>
    <lineage>
        <taxon>Bacteria</taxon>
        <taxon>Pseudomonadati</taxon>
        <taxon>Pseudomonadota</taxon>
        <taxon>Alphaproteobacteria</taxon>
        <taxon>Geminicoccales</taxon>
        <taxon>Geminicoccaceae</taxon>
        <taxon>Arboricoccus</taxon>
    </lineage>
</organism>
<dbReference type="FunFam" id="1.10.10.2830:FF:000001">
    <property type="entry name" value="Chromosome partitioning protein ParB"/>
    <property type="match status" value="1"/>
</dbReference>
<keyword evidence="7" id="KW-1185">Reference proteome</keyword>